<gene>
    <name evidence="2" type="ORF">OCH7691_03416</name>
</gene>
<dbReference type="CDD" id="cd02208">
    <property type="entry name" value="cupin_RmlC-like"/>
    <property type="match status" value="1"/>
</dbReference>
<dbReference type="SUPFAM" id="SSF51182">
    <property type="entry name" value="RmlC-like cupins"/>
    <property type="match status" value="2"/>
</dbReference>
<dbReference type="Pfam" id="PF12973">
    <property type="entry name" value="Cupin_7"/>
    <property type="match status" value="1"/>
</dbReference>
<evidence type="ECO:0000259" key="1">
    <source>
        <dbReference type="Pfam" id="PF12973"/>
    </source>
</evidence>
<dbReference type="Proteomes" id="UP000193200">
    <property type="component" value="Unassembled WGS sequence"/>
</dbReference>
<organism evidence="2 3">
    <name type="scientific">Oceanibacterium hippocampi</name>
    <dbReference type="NCBI Taxonomy" id="745714"/>
    <lineage>
        <taxon>Bacteria</taxon>
        <taxon>Pseudomonadati</taxon>
        <taxon>Pseudomonadota</taxon>
        <taxon>Alphaproteobacteria</taxon>
        <taxon>Sneathiellales</taxon>
        <taxon>Sneathiellaceae</taxon>
        <taxon>Oceanibacterium</taxon>
    </lineage>
</organism>
<reference evidence="2 3" key="1">
    <citation type="submission" date="2017-03" db="EMBL/GenBank/DDBJ databases">
        <authorList>
            <person name="Afonso C.L."/>
            <person name="Miller P.J."/>
            <person name="Scott M.A."/>
            <person name="Spackman E."/>
            <person name="Goraichik I."/>
            <person name="Dimitrov K.M."/>
            <person name="Suarez D.L."/>
            <person name="Swayne D.E."/>
        </authorList>
    </citation>
    <scope>NUCLEOTIDE SEQUENCE [LARGE SCALE GENOMIC DNA]</scope>
    <source>
        <strain evidence="2 3">CECT 7691</strain>
    </source>
</reference>
<dbReference type="OrthoDB" id="7354617at2"/>
<evidence type="ECO:0000313" key="3">
    <source>
        <dbReference type="Proteomes" id="UP000193200"/>
    </source>
</evidence>
<dbReference type="InterPro" id="IPR025979">
    <property type="entry name" value="ChrR-like_cupin_dom"/>
</dbReference>
<name>A0A1Y5TT64_9PROT</name>
<protein>
    <submittedName>
        <fullName evidence="2">ChrR Cupin-like domain protein</fullName>
    </submittedName>
</protein>
<dbReference type="InterPro" id="IPR014710">
    <property type="entry name" value="RmlC-like_jellyroll"/>
</dbReference>
<proteinExistence type="predicted"/>
<keyword evidence="3" id="KW-1185">Reference proteome</keyword>
<feature type="domain" description="ChrR-like cupin" evidence="1">
    <location>
        <begin position="179"/>
        <end position="275"/>
    </location>
</feature>
<evidence type="ECO:0000313" key="2">
    <source>
        <dbReference type="EMBL" id="SLN71959.1"/>
    </source>
</evidence>
<dbReference type="Gene3D" id="2.60.120.10">
    <property type="entry name" value="Jelly Rolls"/>
    <property type="match status" value="2"/>
</dbReference>
<sequence>MGIQGATGVREADLPWVDIGVRPGYNQRYQGFFDKQRGISARVGSLYAEPIYHSPRHRHTFQQVRYVLSGQMKYGTEIYGVGDCLYIPEGAYYGPIKPVDSGEQLHFADIQFEGPSGIPYPEPEEVVDAQRKMAQEGVFEDGVYTFPNGRKRDAYEAILEVITGRKIEYPTPRMNSYTVLRSSGIPWHPHSGLEGVQSKDLAYFFDTGPNLKMARIEKGRALPGATPVGHRAVFLIEGDLSFNGAAYDSLSYFMLPSGEAHGPLEASSDATLLMVGWSSQGERLPLDLF</sequence>
<dbReference type="RefSeq" id="WP_085884763.1">
    <property type="nucleotide sequence ID" value="NZ_FWFR01000003.1"/>
</dbReference>
<dbReference type="AlphaFoldDB" id="A0A1Y5TT64"/>
<dbReference type="EMBL" id="FWFR01000003">
    <property type="protein sequence ID" value="SLN71959.1"/>
    <property type="molecule type" value="Genomic_DNA"/>
</dbReference>
<accession>A0A1Y5TT64</accession>
<dbReference type="InParanoid" id="A0A1Y5TT64"/>
<dbReference type="InterPro" id="IPR011051">
    <property type="entry name" value="RmlC_Cupin_sf"/>
</dbReference>